<evidence type="ECO:0000256" key="2">
    <source>
        <dbReference type="SAM" id="SignalP"/>
    </source>
</evidence>
<reference evidence="4" key="1">
    <citation type="submission" date="2016-10" db="EMBL/GenBank/DDBJ databases">
        <authorList>
            <person name="Varghese N."/>
            <person name="Submissions S."/>
        </authorList>
    </citation>
    <scope>NUCLEOTIDE SEQUENCE [LARGE SCALE GENOMIC DNA]</scope>
    <source>
        <strain evidence="4">DSM 46732</strain>
    </source>
</reference>
<evidence type="ECO:0000256" key="1">
    <source>
        <dbReference type="SAM" id="MobiDB-lite"/>
    </source>
</evidence>
<dbReference type="EMBL" id="FNJR01000008">
    <property type="protein sequence ID" value="SDP73999.1"/>
    <property type="molecule type" value="Genomic_DNA"/>
</dbReference>
<gene>
    <name evidence="3" type="ORF">SAMN04487905_10836</name>
</gene>
<dbReference type="RefSeq" id="WP_211481352.1">
    <property type="nucleotide sequence ID" value="NZ_FNJR01000008.1"/>
</dbReference>
<feature type="region of interest" description="Disordered" evidence="1">
    <location>
        <begin position="44"/>
        <end position="73"/>
    </location>
</feature>
<evidence type="ECO:0000313" key="4">
    <source>
        <dbReference type="Proteomes" id="UP000199497"/>
    </source>
</evidence>
<evidence type="ECO:0008006" key="5">
    <source>
        <dbReference type="Google" id="ProtNLM"/>
    </source>
</evidence>
<dbReference type="AlphaFoldDB" id="A0A1H0V632"/>
<feature type="signal peptide" evidence="2">
    <location>
        <begin position="1"/>
        <end position="42"/>
    </location>
</feature>
<name>A0A1H0V632_9ACTN</name>
<feature type="chain" id="PRO_5039421239" description="Secreted protein" evidence="2">
    <location>
        <begin position="43"/>
        <end position="238"/>
    </location>
</feature>
<evidence type="ECO:0000313" key="3">
    <source>
        <dbReference type="EMBL" id="SDP73999.1"/>
    </source>
</evidence>
<keyword evidence="2" id="KW-0732">Signal</keyword>
<sequence length="238" mass="25723">MHHEHRSPLNSASTVSVFSRRWSTALASTLALVVVLAPSAMATTPSPFADRASGTVPVSRAAADGTDEPDLPPKVIKTEPHQAVEPDAVPSVAPSGADTSGWWPEEPGTRPAGADGPAGARIGCNPVADSDNPHLSGNRTDVSAHAWWYQGDCDNDRATVTACLYEWYTDNTWRRKACDTNGNQKPGRSSSRWLNVRESCDSFERTSWRAHVDVDVNWEVDNPGVSTREADVNCRVFG</sequence>
<accession>A0A1H0V632</accession>
<keyword evidence="4" id="KW-1185">Reference proteome</keyword>
<organism evidence="3 4">
    <name type="scientific">Actinopolyspora xinjiangensis</name>
    <dbReference type="NCBI Taxonomy" id="405564"/>
    <lineage>
        <taxon>Bacteria</taxon>
        <taxon>Bacillati</taxon>
        <taxon>Actinomycetota</taxon>
        <taxon>Actinomycetes</taxon>
        <taxon>Actinopolysporales</taxon>
        <taxon>Actinopolysporaceae</taxon>
        <taxon>Actinopolyspora</taxon>
    </lineage>
</organism>
<dbReference type="Proteomes" id="UP000199497">
    <property type="component" value="Unassembled WGS sequence"/>
</dbReference>
<protein>
    <recommendedName>
        <fullName evidence="5">Secreted protein</fullName>
    </recommendedName>
</protein>
<proteinExistence type="predicted"/>